<sequence>MVSPKDDNLVYNIRLSSVGPGHVTGTDVVHHLGSMDLAMKLHYIKGVYWFSSQAMQGLSIKDIKDAMFWCLNEYYMTCGRVRRSEGGRPYIKCNDCGARFVEAQCDKTVEEWLEMEDYISYNDLLVYHQPLGPELSFSPTVFLQLTRFKCGGASLGLSWAHILGDAFSASDFINRYGQYKAGLRLGEPPKLAETPTKKGKLDNQAQHGNEPISIKRVDPVGDLWVTVNNCKMETFSLHISPAQLSKVQAKISCENQNVFESLCALIWQSLAKVRGEFEPKIVTVCKKDPSCQTRKWVPSNAQIVSTVQADFAVKEADLKKLVALLAEQGKDERSEIKEVVEKDDGVSDFIVYGARLTFVNLEDADLYGLELNGEKPKMTYFSPHGVGDEGMVLVQSAGLEDSKGRIVTVTLPEDEVLKLKSELKRYGLLLESELE</sequence>
<dbReference type="GO" id="GO:0016747">
    <property type="term" value="F:acyltransferase activity, transferring groups other than amino-acyl groups"/>
    <property type="evidence" value="ECO:0007669"/>
    <property type="project" value="TreeGrafter"/>
</dbReference>
<gene>
    <name evidence="2" type="ORF">SLEP1_g37679</name>
</gene>
<evidence type="ECO:0008006" key="4">
    <source>
        <dbReference type="Google" id="ProtNLM"/>
    </source>
</evidence>
<dbReference type="PANTHER" id="PTHR31642">
    <property type="entry name" value="TRICHOTHECENE 3-O-ACETYLTRANSFERASE"/>
    <property type="match status" value="1"/>
</dbReference>
<dbReference type="Gene3D" id="3.30.559.10">
    <property type="entry name" value="Chloramphenicol acetyltransferase-like domain"/>
    <property type="match status" value="2"/>
</dbReference>
<dbReference type="PANTHER" id="PTHR31642:SF115">
    <property type="entry name" value="PROTEIN ECERIFERUM 26-LIKE"/>
    <property type="match status" value="1"/>
</dbReference>
<dbReference type="InterPro" id="IPR023213">
    <property type="entry name" value="CAT-like_dom_sf"/>
</dbReference>
<dbReference type="AlphaFoldDB" id="A0AAV5KW31"/>
<dbReference type="EMBL" id="BPVZ01000080">
    <property type="protein sequence ID" value="GKV28657.1"/>
    <property type="molecule type" value="Genomic_DNA"/>
</dbReference>
<dbReference type="Pfam" id="PF02458">
    <property type="entry name" value="Transferase"/>
    <property type="match status" value="1"/>
</dbReference>
<protein>
    <recommendedName>
        <fullName evidence="4">Protein ECERIFERUM 26-like</fullName>
    </recommendedName>
</protein>
<organism evidence="2 3">
    <name type="scientific">Rubroshorea leprosula</name>
    <dbReference type="NCBI Taxonomy" id="152421"/>
    <lineage>
        <taxon>Eukaryota</taxon>
        <taxon>Viridiplantae</taxon>
        <taxon>Streptophyta</taxon>
        <taxon>Embryophyta</taxon>
        <taxon>Tracheophyta</taxon>
        <taxon>Spermatophyta</taxon>
        <taxon>Magnoliopsida</taxon>
        <taxon>eudicotyledons</taxon>
        <taxon>Gunneridae</taxon>
        <taxon>Pentapetalae</taxon>
        <taxon>rosids</taxon>
        <taxon>malvids</taxon>
        <taxon>Malvales</taxon>
        <taxon>Dipterocarpaceae</taxon>
        <taxon>Rubroshorea</taxon>
    </lineage>
</organism>
<comment type="similarity">
    <text evidence="1">Belongs to the plant acyltransferase family.</text>
</comment>
<reference evidence="2 3" key="1">
    <citation type="journal article" date="2021" name="Commun. Biol.">
        <title>The genome of Shorea leprosula (Dipterocarpaceae) highlights the ecological relevance of drought in aseasonal tropical rainforests.</title>
        <authorList>
            <person name="Ng K.K.S."/>
            <person name="Kobayashi M.J."/>
            <person name="Fawcett J.A."/>
            <person name="Hatakeyama M."/>
            <person name="Paape T."/>
            <person name="Ng C.H."/>
            <person name="Ang C.C."/>
            <person name="Tnah L.H."/>
            <person name="Lee C.T."/>
            <person name="Nishiyama T."/>
            <person name="Sese J."/>
            <person name="O'Brien M.J."/>
            <person name="Copetti D."/>
            <person name="Mohd Noor M.I."/>
            <person name="Ong R.C."/>
            <person name="Putra M."/>
            <person name="Sireger I.Z."/>
            <person name="Indrioko S."/>
            <person name="Kosugi Y."/>
            <person name="Izuno A."/>
            <person name="Isagi Y."/>
            <person name="Lee S.L."/>
            <person name="Shimizu K.K."/>
        </authorList>
    </citation>
    <scope>NUCLEOTIDE SEQUENCE [LARGE SCALE GENOMIC DNA]</scope>
    <source>
        <strain evidence="2">214</strain>
    </source>
</reference>
<keyword evidence="3" id="KW-1185">Reference proteome</keyword>
<name>A0AAV5KW31_9ROSI</name>
<evidence type="ECO:0000256" key="1">
    <source>
        <dbReference type="ARBA" id="ARBA00009861"/>
    </source>
</evidence>
<proteinExistence type="inferred from homology"/>
<dbReference type="Proteomes" id="UP001054252">
    <property type="component" value="Unassembled WGS sequence"/>
</dbReference>
<evidence type="ECO:0000313" key="2">
    <source>
        <dbReference type="EMBL" id="GKV28657.1"/>
    </source>
</evidence>
<evidence type="ECO:0000313" key="3">
    <source>
        <dbReference type="Proteomes" id="UP001054252"/>
    </source>
</evidence>
<comment type="caution">
    <text evidence="2">The sequence shown here is derived from an EMBL/GenBank/DDBJ whole genome shotgun (WGS) entry which is preliminary data.</text>
</comment>
<accession>A0AAV5KW31</accession>
<dbReference type="InterPro" id="IPR050317">
    <property type="entry name" value="Plant_Fungal_Acyltransferase"/>
</dbReference>